<evidence type="ECO:0000259" key="1">
    <source>
        <dbReference type="Pfam" id="PF01526"/>
    </source>
</evidence>
<evidence type="ECO:0000313" key="3">
    <source>
        <dbReference type="Proteomes" id="UP000182486"/>
    </source>
</evidence>
<dbReference type="EMBL" id="MEIA01000224">
    <property type="protein sequence ID" value="OJF12342.1"/>
    <property type="molecule type" value="Genomic_DNA"/>
</dbReference>
<organism evidence="2 3">
    <name type="scientific">Couchioplanes caeruleus subsp. caeruleus</name>
    <dbReference type="NCBI Taxonomy" id="56427"/>
    <lineage>
        <taxon>Bacteria</taxon>
        <taxon>Bacillati</taxon>
        <taxon>Actinomycetota</taxon>
        <taxon>Actinomycetes</taxon>
        <taxon>Micromonosporales</taxon>
        <taxon>Micromonosporaceae</taxon>
        <taxon>Couchioplanes</taxon>
    </lineage>
</organism>
<dbReference type="GO" id="GO:0004803">
    <property type="term" value="F:transposase activity"/>
    <property type="evidence" value="ECO:0007669"/>
    <property type="project" value="InterPro"/>
</dbReference>
<proteinExistence type="predicted"/>
<keyword evidence="3" id="KW-1185">Reference proteome</keyword>
<reference evidence="2 3" key="1">
    <citation type="submission" date="2016-09" db="EMBL/GenBank/DDBJ databases">
        <title>Couchioplanes caeruleus draft genome sequence.</title>
        <authorList>
            <person name="Sheehan J."/>
            <person name="Caffrey P."/>
        </authorList>
    </citation>
    <scope>NUCLEOTIDE SEQUENCE [LARGE SCALE GENOMIC DNA]</scope>
    <source>
        <strain evidence="2 3">DSM 43634</strain>
    </source>
</reference>
<accession>A0A1K0GJ92</accession>
<sequence>MNVVESWNRANSVIFFGKGGDIATNRRDEQELSVLCLRVLQAALVYVNTLMVQDVLADEDWADQLTDADRRGLTPLFWTHVAPYGEVKLDMSSRLTLANAPHQP</sequence>
<gene>
    <name evidence="2" type="ORF">BG844_21240</name>
</gene>
<feature type="domain" description="Tn3 transposase DDE" evidence="1">
    <location>
        <begin position="2"/>
        <end position="86"/>
    </location>
</feature>
<name>A0A1K0GJ92_9ACTN</name>
<evidence type="ECO:0000313" key="2">
    <source>
        <dbReference type="EMBL" id="OJF12342.1"/>
    </source>
</evidence>
<dbReference type="AlphaFoldDB" id="A0A1K0GJ92"/>
<dbReference type="GO" id="GO:0006313">
    <property type="term" value="P:DNA transposition"/>
    <property type="evidence" value="ECO:0007669"/>
    <property type="project" value="InterPro"/>
</dbReference>
<dbReference type="Proteomes" id="UP000182486">
    <property type="component" value="Unassembled WGS sequence"/>
</dbReference>
<protein>
    <recommendedName>
        <fullName evidence="1">Tn3 transposase DDE domain-containing protein</fullName>
    </recommendedName>
</protein>
<dbReference type="InterPro" id="IPR002513">
    <property type="entry name" value="Tn3_Tnp_DDE_dom"/>
</dbReference>
<dbReference type="Pfam" id="PF01526">
    <property type="entry name" value="DDE_Tnp_Tn3"/>
    <property type="match status" value="1"/>
</dbReference>
<comment type="caution">
    <text evidence="2">The sequence shown here is derived from an EMBL/GenBank/DDBJ whole genome shotgun (WGS) entry which is preliminary data.</text>
</comment>